<dbReference type="SUPFAM" id="SSF52833">
    <property type="entry name" value="Thioredoxin-like"/>
    <property type="match status" value="1"/>
</dbReference>
<comment type="caution">
    <text evidence="2">The sequence shown here is derived from an EMBL/GenBank/DDBJ whole genome shotgun (WGS) entry which is preliminary data.</text>
</comment>
<accession>A0A2S9YNY8</accession>
<dbReference type="GO" id="GO:0016209">
    <property type="term" value="F:antioxidant activity"/>
    <property type="evidence" value="ECO:0007669"/>
    <property type="project" value="InterPro"/>
</dbReference>
<protein>
    <recommendedName>
        <fullName evidence="1">Alkyl hydroperoxide reductase subunit C/ Thiol specific antioxidant domain-containing protein</fullName>
    </recommendedName>
</protein>
<reference evidence="2 3" key="1">
    <citation type="submission" date="2018-03" db="EMBL/GenBank/DDBJ databases">
        <title>Draft Genome Sequences of the Obligatory Marine Myxobacteria Enhygromyxa salina SWB007.</title>
        <authorList>
            <person name="Poehlein A."/>
            <person name="Moghaddam J.A."/>
            <person name="Harms H."/>
            <person name="Alanjari M."/>
            <person name="Koenig G.M."/>
            <person name="Daniel R."/>
            <person name="Schaeberle T.F."/>
        </authorList>
    </citation>
    <scope>NUCLEOTIDE SEQUENCE [LARGE SCALE GENOMIC DNA]</scope>
    <source>
        <strain evidence="2 3">SWB007</strain>
    </source>
</reference>
<dbReference type="InterPro" id="IPR000866">
    <property type="entry name" value="AhpC/TSA"/>
</dbReference>
<dbReference type="AlphaFoldDB" id="A0A2S9YNY8"/>
<dbReference type="Pfam" id="PF00578">
    <property type="entry name" value="AhpC-TSA"/>
    <property type="match status" value="1"/>
</dbReference>
<dbReference type="Gene3D" id="3.40.30.10">
    <property type="entry name" value="Glutaredoxin"/>
    <property type="match status" value="1"/>
</dbReference>
<organism evidence="2 3">
    <name type="scientific">Enhygromyxa salina</name>
    <dbReference type="NCBI Taxonomy" id="215803"/>
    <lineage>
        <taxon>Bacteria</taxon>
        <taxon>Pseudomonadati</taxon>
        <taxon>Myxococcota</taxon>
        <taxon>Polyangia</taxon>
        <taxon>Nannocystales</taxon>
        <taxon>Nannocystaceae</taxon>
        <taxon>Enhygromyxa</taxon>
    </lineage>
</organism>
<dbReference type="OrthoDB" id="5516194at2"/>
<sequence length="222" mass="23749">MAFAHYQHELRSCLIALVVVQLGCQRPGVSARPEPGPTRLPILARDYGEHPDLAGALAPGDRLEALSLPLADRGRFELADSLAAGPVVLVWLGGSEHEDLTSWVRKLDRDVAQLESRAATLVFVRPLEPEAALRWADELRLQTTVAADPDAAFATSLDSSGAVEHLPATLEFAVLVLTTTGELAYRKLGGRRPELAELLAVLDGTAESLRCCPGACVGEPCE</sequence>
<name>A0A2S9YNY8_9BACT</name>
<evidence type="ECO:0000259" key="1">
    <source>
        <dbReference type="Pfam" id="PF00578"/>
    </source>
</evidence>
<dbReference type="InterPro" id="IPR036249">
    <property type="entry name" value="Thioredoxin-like_sf"/>
</dbReference>
<feature type="domain" description="Alkyl hydroperoxide reductase subunit C/ Thiol specific antioxidant" evidence="1">
    <location>
        <begin position="60"/>
        <end position="160"/>
    </location>
</feature>
<evidence type="ECO:0000313" key="3">
    <source>
        <dbReference type="Proteomes" id="UP000238823"/>
    </source>
</evidence>
<dbReference type="RefSeq" id="WP_106090451.1">
    <property type="nucleotide sequence ID" value="NZ_PVNL01000066.1"/>
</dbReference>
<dbReference type="GO" id="GO:0016491">
    <property type="term" value="F:oxidoreductase activity"/>
    <property type="evidence" value="ECO:0007669"/>
    <property type="project" value="InterPro"/>
</dbReference>
<dbReference type="Proteomes" id="UP000238823">
    <property type="component" value="Unassembled WGS sequence"/>
</dbReference>
<evidence type="ECO:0000313" key="2">
    <source>
        <dbReference type="EMBL" id="PRQ06804.1"/>
    </source>
</evidence>
<dbReference type="EMBL" id="PVNL01000066">
    <property type="protein sequence ID" value="PRQ06804.1"/>
    <property type="molecule type" value="Genomic_DNA"/>
</dbReference>
<gene>
    <name evidence="2" type="ORF">ENSA7_34640</name>
</gene>
<proteinExistence type="predicted"/>